<dbReference type="InterPro" id="IPR000792">
    <property type="entry name" value="Tscrpt_reg_LuxR_C"/>
</dbReference>
<feature type="domain" description="HTH luxR-type" evidence="4">
    <location>
        <begin position="291"/>
        <end position="356"/>
    </location>
</feature>
<evidence type="ECO:0000313" key="6">
    <source>
        <dbReference type="Proteomes" id="UP000328092"/>
    </source>
</evidence>
<dbReference type="InterPro" id="IPR036388">
    <property type="entry name" value="WH-like_DNA-bd_sf"/>
</dbReference>
<protein>
    <recommendedName>
        <fullName evidence="4">HTH luxR-type domain-containing protein</fullName>
    </recommendedName>
</protein>
<dbReference type="PANTHER" id="PTHR44688">
    <property type="entry name" value="DNA-BINDING TRANSCRIPTIONAL ACTIVATOR DEVR_DOSR"/>
    <property type="match status" value="1"/>
</dbReference>
<dbReference type="Gene3D" id="1.10.10.10">
    <property type="entry name" value="Winged helix-like DNA-binding domain superfamily/Winged helix DNA-binding domain"/>
    <property type="match status" value="1"/>
</dbReference>
<evidence type="ECO:0000256" key="3">
    <source>
        <dbReference type="ARBA" id="ARBA00023163"/>
    </source>
</evidence>
<dbReference type="PANTHER" id="PTHR44688:SF16">
    <property type="entry name" value="DNA-BINDING TRANSCRIPTIONAL ACTIVATOR DEVR_DOSR"/>
    <property type="match status" value="1"/>
</dbReference>
<dbReference type="Gene3D" id="3.30.450.20">
    <property type="entry name" value="PAS domain"/>
    <property type="match status" value="1"/>
</dbReference>
<gene>
    <name evidence="5" type="ORF">CI1B_08140</name>
</gene>
<dbReference type="SMART" id="SM00421">
    <property type="entry name" value="HTH_LUXR"/>
    <property type="match status" value="1"/>
</dbReference>
<accession>A0A508SX46</accession>
<evidence type="ECO:0000313" key="5">
    <source>
        <dbReference type="EMBL" id="VIO65707.1"/>
    </source>
</evidence>
<dbReference type="Pfam" id="PF00196">
    <property type="entry name" value="GerE"/>
    <property type="match status" value="1"/>
</dbReference>
<keyword evidence="3" id="KW-0804">Transcription</keyword>
<dbReference type="RefSeq" id="WP_139857536.1">
    <property type="nucleotide sequence ID" value="NZ_CAADFC020000004.1"/>
</dbReference>
<comment type="caution">
    <text evidence="5">The sequence shown here is derived from an EMBL/GenBank/DDBJ whole genome shotgun (WGS) entry which is preliminary data.</text>
</comment>
<dbReference type="InterPro" id="IPR016032">
    <property type="entry name" value="Sig_transdc_resp-reg_C-effctor"/>
</dbReference>
<dbReference type="SUPFAM" id="SSF46894">
    <property type="entry name" value="C-terminal effector domain of the bipartite response regulators"/>
    <property type="match status" value="1"/>
</dbReference>
<organism evidence="5 6">
    <name type="scientific">Bradyrhizobium ivorense</name>
    <dbReference type="NCBI Taxonomy" id="2511166"/>
    <lineage>
        <taxon>Bacteria</taxon>
        <taxon>Pseudomonadati</taxon>
        <taxon>Pseudomonadota</taxon>
        <taxon>Alphaproteobacteria</taxon>
        <taxon>Hyphomicrobiales</taxon>
        <taxon>Nitrobacteraceae</taxon>
        <taxon>Bradyrhizobium</taxon>
    </lineage>
</organism>
<keyword evidence="1" id="KW-0805">Transcription regulation</keyword>
<evidence type="ECO:0000256" key="2">
    <source>
        <dbReference type="ARBA" id="ARBA00023125"/>
    </source>
</evidence>
<evidence type="ECO:0000259" key="4">
    <source>
        <dbReference type="PROSITE" id="PS50043"/>
    </source>
</evidence>
<sequence length="359" mass="39238">MKPLAHRFLEAITGAESWPNALAGMADSFGGIESHFTVWDRALGRVLFSARAGRFPAEANEQYARYFHRVDTCREALIWSGMGEVMLTQAYYGEAFVNTEIYNDFLRPLGARYVMGIKLADCGHAVSMLRIHRSAKNGPYSEQDVRRLSRLFPSLSHSAQLYFDRLQTSRTAALATAALDQLHIGIIVIERDGRIIHMNAAADRVLACDSIAKVHGGRLKFNNMQARSAVAGLIRNPSRAGEFSSGVRSVRVGEYELSISPLAGDHGLIGSGALLVTLQRSDAGLQDLIAKLRMEFGLTCSEAAIADQITAGRTLQQIATNSSISLNTVKTHLRAVFAKMNVRSQSDLVRVALGCRSKA</sequence>
<dbReference type="OrthoDB" id="7444822at2"/>
<name>A0A508SX46_9BRAD</name>
<dbReference type="GO" id="GO:0006355">
    <property type="term" value="P:regulation of DNA-templated transcription"/>
    <property type="evidence" value="ECO:0007669"/>
    <property type="project" value="InterPro"/>
</dbReference>
<evidence type="ECO:0000256" key="1">
    <source>
        <dbReference type="ARBA" id="ARBA00023015"/>
    </source>
</evidence>
<keyword evidence="6" id="KW-1185">Reference proteome</keyword>
<reference evidence="5" key="1">
    <citation type="submission" date="2019-02" db="EMBL/GenBank/DDBJ databases">
        <authorList>
            <person name="Pothier F.J."/>
        </authorList>
    </citation>
    <scope>NUCLEOTIDE SEQUENCE</scope>
    <source>
        <strain evidence="5">CI-1B</strain>
    </source>
</reference>
<dbReference type="PRINTS" id="PR00038">
    <property type="entry name" value="HTHLUXR"/>
</dbReference>
<proteinExistence type="predicted"/>
<dbReference type="EMBL" id="CAADFC020000004">
    <property type="protein sequence ID" value="VIO65707.1"/>
    <property type="molecule type" value="Genomic_DNA"/>
</dbReference>
<keyword evidence="2" id="KW-0238">DNA-binding</keyword>
<dbReference type="AlphaFoldDB" id="A0A508SX46"/>
<dbReference type="PROSITE" id="PS50043">
    <property type="entry name" value="HTH_LUXR_2"/>
    <property type="match status" value="1"/>
</dbReference>
<dbReference type="CDD" id="cd06170">
    <property type="entry name" value="LuxR_C_like"/>
    <property type="match status" value="1"/>
</dbReference>
<dbReference type="Proteomes" id="UP000328092">
    <property type="component" value="Unassembled WGS sequence"/>
</dbReference>
<dbReference type="GO" id="GO:0003677">
    <property type="term" value="F:DNA binding"/>
    <property type="evidence" value="ECO:0007669"/>
    <property type="project" value="UniProtKB-KW"/>
</dbReference>